<dbReference type="GO" id="GO:0048020">
    <property type="term" value="F:CCR chemokine receptor binding"/>
    <property type="evidence" value="ECO:0007669"/>
    <property type="project" value="TreeGrafter"/>
</dbReference>
<dbReference type="GeneID" id="102835373"/>
<dbReference type="Gene3D" id="2.40.50.40">
    <property type="match status" value="1"/>
</dbReference>
<dbReference type="GO" id="GO:0070098">
    <property type="term" value="P:chemokine-mediated signaling pathway"/>
    <property type="evidence" value="ECO:0007669"/>
    <property type="project" value="TreeGrafter"/>
</dbReference>
<dbReference type="GO" id="GO:0061844">
    <property type="term" value="P:antimicrobial humoral immune response mediated by antimicrobial peptide"/>
    <property type="evidence" value="ECO:0007669"/>
    <property type="project" value="TreeGrafter"/>
</dbReference>
<evidence type="ECO:0000256" key="3">
    <source>
        <dbReference type="ARBA" id="ARBA00023157"/>
    </source>
</evidence>
<dbReference type="PROSITE" id="PS00472">
    <property type="entry name" value="SMALL_CYTOKINES_CC"/>
    <property type="match status" value="1"/>
</dbReference>
<dbReference type="AlphaFoldDB" id="A0A9B0SZY3"/>
<keyword evidence="4" id="KW-0732">Signal</keyword>
<dbReference type="GO" id="GO:0005615">
    <property type="term" value="C:extracellular space"/>
    <property type="evidence" value="ECO:0007669"/>
    <property type="project" value="UniProtKB-KW"/>
</dbReference>
<protein>
    <recommendedName>
        <fullName evidence="4">C-C motif chemokine</fullName>
    </recommendedName>
</protein>
<feature type="signal peptide" evidence="4">
    <location>
        <begin position="1"/>
        <end position="18"/>
    </location>
</feature>
<comment type="similarity">
    <text evidence="1 4">Belongs to the intercrine beta (chemokine CC) family.</text>
</comment>
<keyword evidence="3" id="KW-1015">Disulfide bond</keyword>
<dbReference type="Proteomes" id="UP000504623">
    <property type="component" value="Unplaced"/>
</dbReference>
<dbReference type="GO" id="GO:0048245">
    <property type="term" value="P:eosinophil chemotaxis"/>
    <property type="evidence" value="ECO:0007669"/>
    <property type="project" value="TreeGrafter"/>
</dbReference>
<reference evidence="7" key="1">
    <citation type="submission" date="2025-08" db="UniProtKB">
        <authorList>
            <consortium name="RefSeq"/>
        </authorList>
    </citation>
    <scope>IDENTIFICATION</scope>
    <source>
        <tissue evidence="7">Spleen</tissue>
    </source>
</reference>
<dbReference type="PANTHER" id="PTHR12015">
    <property type="entry name" value="SMALL INDUCIBLE CYTOKINE A"/>
    <property type="match status" value="1"/>
</dbReference>
<dbReference type="GO" id="GO:0006954">
    <property type="term" value="P:inflammatory response"/>
    <property type="evidence" value="ECO:0007669"/>
    <property type="project" value="TreeGrafter"/>
</dbReference>
<dbReference type="InterPro" id="IPR001811">
    <property type="entry name" value="Chemokine_IL8-like_dom"/>
</dbReference>
<dbReference type="CDD" id="cd00272">
    <property type="entry name" value="Chemokine_CC"/>
    <property type="match status" value="1"/>
</dbReference>
<dbReference type="FunFam" id="2.40.50.40:FF:000034">
    <property type="entry name" value="C-C motif chemokine"/>
    <property type="match status" value="1"/>
</dbReference>
<name>A0A9B0SZY3_CHRAS</name>
<dbReference type="InterPro" id="IPR036048">
    <property type="entry name" value="Interleukin_8-like_sf"/>
</dbReference>
<dbReference type="InterPro" id="IPR039809">
    <property type="entry name" value="Chemokine_b/g/d"/>
</dbReference>
<evidence type="ECO:0000256" key="1">
    <source>
        <dbReference type="ARBA" id="ARBA00010868"/>
    </source>
</evidence>
<evidence type="ECO:0000256" key="2">
    <source>
        <dbReference type="ARBA" id="ARBA00022514"/>
    </source>
</evidence>
<dbReference type="RefSeq" id="XP_006833685.1">
    <property type="nucleotide sequence ID" value="XM_006833622.1"/>
</dbReference>
<gene>
    <name evidence="7" type="primary">CCL16</name>
</gene>
<proteinExistence type="inferred from homology"/>
<dbReference type="GO" id="GO:0030335">
    <property type="term" value="P:positive regulation of cell migration"/>
    <property type="evidence" value="ECO:0007669"/>
    <property type="project" value="TreeGrafter"/>
</dbReference>
<keyword evidence="6" id="KW-1185">Reference proteome</keyword>
<dbReference type="CTD" id="6360"/>
<dbReference type="Pfam" id="PF00048">
    <property type="entry name" value="IL8"/>
    <property type="match status" value="1"/>
</dbReference>
<evidence type="ECO:0000313" key="7">
    <source>
        <dbReference type="RefSeq" id="XP_006833685.1"/>
    </source>
</evidence>
<keyword evidence="2 4" id="KW-0202">Cytokine</keyword>
<evidence type="ECO:0000313" key="6">
    <source>
        <dbReference type="Proteomes" id="UP000504623"/>
    </source>
</evidence>
<comment type="subcellular location">
    <subcellularLocation>
        <location evidence="4">Secreted</location>
    </subcellularLocation>
</comment>
<dbReference type="OrthoDB" id="9930747at2759"/>
<organism evidence="6 7">
    <name type="scientific">Chrysochloris asiatica</name>
    <name type="common">Cape golden mole</name>
    <dbReference type="NCBI Taxonomy" id="185453"/>
    <lineage>
        <taxon>Eukaryota</taxon>
        <taxon>Metazoa</taxon>
        <taxon>Chordata</taxon>
        <taxon>Craniata</taxon>
        <taxon>Vertebrata</taxon>
        <taxon>Euteleostomi</taxon>
        <taxon>Mammalia</taxon>
        <taxon>Eutheria</taxon>
        <taxon>Afrotheria</taxon>
        <taxon>Chrysochloridae</taxon>
        <taxon>Chrysochlorinae</taxon>
        <taxon>Chrysochloris</taxon>
    </lineage>
</organism>
<evidence type="ECO:0000259" key="5">
    <source>
        <dbReference type="SMART" id="SM00199"/>
    </source>
</evidence>
<accession>A0A9B0SZY3</accession>
<evidence type="ECO:0000256" key="4">
    <source>
        <dbReference type="RuleBase" id="RU361150"/>
    </source>
</evidence>
<keyword evidence="4" id="KW-0145">Chemotaxis</keyword>
<dbReference type="InterPro" id="IPR000827">
    <property type="entry name" value="Chemokine_CC_CS"/>
</dbReference>
<dbReference type="SUPFAM" id="SSF54117">
    <property type="entry name" value="Interleukin 8-like chemokines"/>
    <property type="match status" value="1"/>
</dbReference>
<sequence length="108" mass="12498">MKVPVAVLLLFIFTMIPAFHSQSKIPESVNQERRCCIKYYDKVLLRKLVVGYIKALNCHVPAIIFITKKNREICTNPNDSWVQEYIKDPNLPLLPSKVSITTPKKIER</sequence>
<keyword evidence="4" id="KW-0964">Secreted</keyword>
<dbReference type="PANTHER" id="PTHR12015:SF21">
    <property type="entry name" value="C-C MOTIF CHEMOKINE 16"/>
    <property type="match status" value="1"/>
</dbReference>
<feature type="chain" id="PRO_5039750795" description="C-C motif chemokine" evidence="4">
    <location>
        <begin position="19"/>
        <end position="108"/>
    </location>
</feature>
<dbReference type="GO" id="GO:0008009">
    <property type="term" value="F:chemokine activity"/>
    <property type="evidence" value="ECO:0007669"/>
    <property type="project" value="InterPro"/>
</dbReference>
<dbReference type="SMART" id="SM00199">
    <property type="entry name" value="SCY"/>
    <property type="match status" value="1"/>
</dbReference>
<feature type="domain" description="Chemokine interleukin-8-like" evidence="5">
    <location>
        <begin position="32"/>
        <end position="89"/>
    </location>
</feature>